<protein>
    <submittedName>
        <fullName evidence="1">Uncharacterized protein</fullName>
    </submittedName>
</protein>
<proteinExistence type="predicted"/>
<keyword evidence="2" id="KW-1185">Reference proteome</keyword>
<name>A0ACC0BSS3_CATRO</name>
<accession>A0ACC0BSS3</accession>
<comment type="caution">
    <text evidence="1">The sequence shown here is derived from an EMBL/GenBank/DDBJ whole genome shotgun (WGS) entry which is preliminary data.</text>
</comment>
<evidence type="ECO:0000313" key="2">
    <source>
        <dbReference type="Proteomes" id="UP001060085"/>
    </source>
</evidence>
<sequence length="128" mass="14260">MPRPVRAGHPGCPLRKSESRERERNREGGLLVTLVTPEADSEGVFRSTLRLLTAPRRDATAAWRPFVCPVTVHLLCLGHLFGLISADGFYRGVIATKLKRTIQEATSKDTTATTSKLIDKYPIIQEFK</sequence>
<dbReference type="Proteomes" id="UP001060085">
    <property type="component" value="Linkage Group LG02"/>
</dbReference>
<dbReference type="EMBL" id="CM044702">
    <property type="protein sequence ID" value="KAI5675648.1"/>
    <property type="molecule type" value="Genomic_DNA"/>
</dbReference>
<reference evidence="2" key="1">
    <citation type="journal article" date="2023" name="Nat. Plants">
        <title>Single-cell RNA sequencing provides a high-resolution roadmap for understanding the multicellular compartmentation of specialized metabolism.</title>
        <authorList>
            <person name="Sun S."/>
            <person name="Shen X."/>
            <person name="Li Y."/>
            <person name="Li Y."/>
            <person name="Wang S."/>
            <person name="Li R."/>
            <person name="Zhang H."/>
            <person name="Shen G."/>
            <person name="Guo B."/>
            <person name="Wei J."/>
            <person name="Xu J."/>
            <person name="St-Pierre B."/>
            <person name="Chen S."/>
            <person name="Sun C."/>
        </authorList>
    </citation>
    <scope>NUCLEOTIDE SEQUENCE [LARGE SCALE GENOMIC DNA]</scope>
</reference>
<evidence type="ECO:0000313" key="1">
    <source>
        <dbReference type="EMBL" id="KAI5675648.1"/>
    </source>
</evidence>
<organism evidence="1 2">
    <name type="scientific">Catharanthus roseus</name>
    <name type="common">Madagascar periwinkle</name>
    <name type="synonym">Vinca rosea</name>
    <dbReference type="NCBI Taxonomy" id="4058"/>
    <lineage>
        <taxon>Eukaryota</taxon>
        <taxon>Viridiplantae</taxon>
        <taxon>Streptophyta</taxon>
        <taxon>Embryophyta</taxon>
        <taxon>Tracheophyta</taxon>
        <taxon>Spermatophyta</taxon>
        <taxon>Magnoliopsida</taxon>
        <taxon>eudicotyledons</taxon>
        <taxon>Gunneridae</taxon>
        <taxon>Pentapetalae</taxon>
        <taxon>asterids</taxon>
        <taxon>lamiids</taxon>
        <taxon>Gentianales</taxon>
        <taxon>Apocynaceae</taxon>
        <taxon>Rauvolfioideae</taxon>
        <taxon>Vinceae</taxon>
        <taxon>Catharanthinae</taxon>
        <taxon>Catharanthus</taxon>
    </lineage>
</organism>
<gene>
    <name evidence="1" type="ORF">M9H77_06598</name>
</gene>